<evidence type="ECO:0008006" key="5">
    <source>
        <dbReference type="Google" id="ProtNLM"/>
    </source>
</evidence>
<name>A0A0S2E5X1_9VIRU</name>
<feature type="region of interest" description="Disordered" evidence="1">
    <location>
        <begin position="114"/>
        <end position="139"/>
    </location>
</feature>
<organism evidence="3 4">
    <name type="scientific">White spot syndrome virus</name>
    <dbReference type="NCBI Taxonomy" id="342409"/>
    <lineage>
        <taxon>Viruses</taxon>
        <taxon>Viruses incertae sedis</taxon>
        <taxon>Naldaviricetes</taxon>
        <taxon>Nimaviridae</taxon>
        <taxon>Whispovirus</taxon>
    </lineage>
</organism>
<keyword evidence="2" id="KW-1133">Transmembrane helix</keyword>
<keyword evidence="2" id="KW-0472">Membrane</keyword>
<reference evidence="3 4" key="1">
    <citation type="submission" date="2015-11" db="EMBL/GenBank/DDBJ databases">
        <title>Comparative analysis of genome sequences of three different virulent isolates of white spot syndrome virus.</title>
        <authorList>
            <person name="Gao M."/>
            <person name="Yang F."/>
            <person name="Xu L."/>
            <person name="Li F."/>
        </authorList>
    </citation>
    <scope>NUCLEOTIDE SEQUENCE [LARGE SCALE GENOMIC DNA]</scope>
    <source>
        <strain evidence="3 4">CN02</strain>
    </source>
</reference>
<dbReference type="Proteomes" id="UP000281341">
    <property type="component" value="Segment"/>
</dbReference>
<protein>
    <recommendedName>
        <fullName evidence="5">Wsv195</fullName>
    </recommendedName>
</protein>
<evidence type="ECO:0000313" key="3">
    <source>
        <dbReference type="EMBL" id="ALN66189.1"/>
    </source>
</evidence>
<evidence type="ECO:0000256" key="2">
    <source>
        <dbReference type="SAM" id="Phobius"/>
    </source>
</evidence>
<feature type="transmembrane region" description="Helical" evidence="2">
    <location>
        <begin position="12"/>
        <end position="37"/>
    </location>
</feature>
<proteinExistence type="predicted"/>
<evidence type="ECO:0000313" key="4">
    <source>
        <dbReference type="Proteomes" id="UP000281341"/>
    </source>
</evidence>
<dbReference type="EMBL" id="KT995470">
    <property type="protein sequence ID" value="ALN66189.1"/>
    <property type="molecule type" value="Genomic_DNA"/>
</dbReference>
<sequence length="257" mass="29401">MGEEVGGELSPVVVGILSVVLTAIIISTILAIYYFYFRPKEGLKKSRVSKDPLAIRVDANHVLSNNSPYMMFNTNIKARNTLTEFDPKNMNEEERAEFFKIHYFTGFPKDVEKEQVQKKKEEEEEDEEEQTTDTNPKNKKVEYVMLESLRGDKAGFLIDENKTMSIQGSPGTKTVCKKTTLPKFVPTPKTEKYVPSDERFFRMEEGTGEKAEHYSFTSVKTGRTLIMGSCGYPVMKDISKGTSQQYMYTFEPIKEKK</sequence>
<accession>A0A0S2E5X1</accession>
<evidence type="ECO:0000256" key="1">
    <source>
        <dbReference type="SAM" id="MobiDB-lite"/>
    </source>
</evidence>
<keyword evidence="2" id="KW-0812">Transmembrane</keyword>
<feature type="compositionally biased region" description="Acidic residues" evidence="1">
    <location>
        <begin position="122"/>
        <end position="131"/>
    </location>
</feature>